<evidence type="ECO:0000256" key="1">
    <source>
        <dbReference type="ARBA" id="ARBA00000032"/>
    </source>
</evidence>
<feature type="binding site" evidence="8">
    <location>
        <position position="135"/>
    </location>
    <ligand>
        <name>Fe cation</name>
        <dbReference type="ChEBI" id="CHEBI:24875"/>
        <label>2</label>
    </ligand>
</feature>
<accession>A0A7D9L9G2</accession>
<dbReference type="Proteomes" id="UP001152795">
    <property type="component" value="Unassembled WGS sequence"/>
</dbReference>
<dbReference type="InterPro" id="IPR024927">
    <property type="entry name" value="Acid_PPase"/>
</dbReference>
<sequence length="263" mass="29678">DNFYTLGVENVDDKRFKETFEDVFTAPSLYIPWYFCAGNHDHYGNASAEIAYSKKSSRWNFPDFNYTKIWTIPGTSSKVQVVMIDTVVLCGITHYGSNDEQPRGSDNPEKAEQQWAWIEETLAKSTSDYLLVAGHYPVWSIAEHGPTECLVKTLKPLLEKYHVTAYLSGHDHNLQHLDEGSGVQYIVTGCSNYVNNSTVHSGDVPNKSSKFFWAEYSKLGGFATLQATQVVMDMTFVDSTGKPLYSIALKPRDREVFAEEKTI</sequence>
<dbReference type="GO" id="GO:0003993">
    <property type="term" value="F:acid phosphatase activity"/>
    <property type="evidence" value="ECO:0007669"/>
    <property type="project" value="UniProtKB-EC"/>
</dbReference>
<keyword evidence="8" id="KW-0479">Metal-binding</keyword>
<dbReference type="FunFam" id="3.60.21.10:FF:000062">
    <property type="entry name" value="Tartrate-resistant acid phosphatase type 5"/>
    <property type="match status" value="1"/>
</dbReference>
<dbReference type="OrthoDB" id="411211at2759"/>
<keyword evidence="9" id="KW-1015">Disulfide bond</keyword>
<comment type="catalytic activity">
    <reaction evidence="1">
        <text>a phosphate monoester + H2O = an alcohol + phosphate</text>
        <dbReference type="Rhea" id="RHEA:15017"/>
        <dbReference type="ChEBI" id="CHEBI:15377"/>
        <dbReference type="ChEBI" id="CHEBI:30879"/>
        <dbReference type="ChEBI" id="CHEBI:43474"/>
        <dbReference type="ChEBI" id="CHEBI:67140"/>
        <dbReference type="EC" id="3.1.3.2"/>
    </reaction>
</comment>
<dbReference type="AlphaFoldDB" id="A0A7D9L9G2"/>
<feature type="disulfide bond" evidence="9">
    <location>
        <begin position="90"/>
        <end position="149"/>
    </location>
</feature>
<feature type="non-terminal residue" evidence="11">
    <location>
        <position position="263"/>
    </location>
</feature>
<keyword evidence="12" id="KW-1185">Reference proteome</keyword>
<keyword evidence="4" id="KW-0732">Signal</keyword>
<name>A0A7D9L9G2_PARCT</name>
<dbReference type="InterPro" id="IPR029052">
    <property type="entry name" value="Metallo-depent_PP-like"/>
</dbReference>
<dbReference type="EC" id="3.1.3.2" evidence="2"/>
<feature type="binding site" evidence="8">
    <location>
        <position position="39"/>
    </location>
    <ligand>
        <name>Fe cation</name>
        <dbReference type="ChEBI" id="CHEBI:24875"/>
        <label>2</label>
    </ligand>
</feature>
<dbReference type="SUPFAM" id="SSF56300">
    <property type="entry name" value="Metallo-dependent phosphatases"/>
    <property type="match status" value="1"/>
</dbReference>
<feature type="binding site" evidence="8">
    <location>
        <position position="170"/>
    </location>
    <ligand>
        <name>Fe cation</name>
        <dbReference type="ChEBI" id="CHEBI:24875"/>
        <label>2</label>
    </ligand>
</feature>
<keyword evidence="8" id="KW-0408">Iron</keyword>
<dbReference type="PANTHER" id="PTHR10161">
    <property type="entry name" value="TARTRATE-RESISTANT ACID PHOSPHATASE TYPE 5"/>
    <property type="match status" value="1"/>
</dbReference>
<evidence type="ECO:0000313" key="12">
    <source>
        <dbReference type="Proteomes" id="UP001152795"/>
    </source>
</evidence>
<evidence type="ECO:0000256" key="10">
    <source>
        <dbReference type="PIRSR" id="PIRSR000898-3"/>
    </source>
</evidence>
<evidence type="ECO:0000256" key="5">
    <source>
        <dbReference type="ARBA" id="ARBA00022801"/>
    </source>
</evidence>
<comment type="caution">
    <text evidence="11">The sequence shown here is derived from an EMBL/GenBank/DDBJ whole genome shotgun (WGS) entry which is preliminary data.</text>
</comment>
<evidence type="ECO:0000313" key="11">
    <source>
        <dbReference type="EMBL" id="CAB4029199.1"/>
    </source>
</evidence>
<dbReference type="PIRSF" id="PIRSF000898">
    <property type="entry name" value="Acid_Ptase_5"/>
    <property type="match status" value="1"/>
</dbReference>
<proteinExistence type="predicted"/>
<dbReference type="Gene3D" id="3.60.21.10">
    <property type="match status" value="1"/>
</dbReference>
<dbReference type="Pfam" id="PF00149">
    <property type="entry name" value="Metallophos"/>
    <property type="match status" value="1"/>
</dbReference>
<feature type="binding site" evidence="8">
    <location>
        <position position="4"/>
    </location>
    <ligand>
        <name>Fe cation</name>
        <dbReference type="ChEBI" id="CHEBI:24875"/>
        <label>1</label>
    </ligand>
</feature>
<evidence type="ECO:0000256" key="7">
    <source>
        <dbReference type="ARBA" id="ARBA00031589"/>
    </source>
</evidence>
<feature type="binding site" evidence="8">
    <location>
        <position position="1"/>
    </location>
    <ligand>
        <name>Fe cation</name>
        <dbReference type="ChEBI" id="CHEBI:24875"/>
        <label>2</label>
    </ligand>
</feature>
<dbReference type="EMBL" id="CACRXK020016006">
    <property type="protein sequence ID" value="CAB4029199.1"/>
    <property type="molecule type" value="Genomic_DNA"/>
</dbReference>
<protein>
    <recommendedName>
        <fullName evidence="3">Tartrate-resistant acid phosphatase type 5</fullName>
        <ecNumber evidence="2">3.1.3.2</ecNumber>
    </recommendedName>
    <alternativeName>
        <fullName evidence="7">Tartrate-resistant acid ATPase</fullName>
    </alternativeName>
    <alternativeName>
        <fullName evidence="6">Type 5 acid phosphatase</fullName>
    </alternativeName>
</protein>
<evidence type="ECO:0000256" key="2">
    <source>
        <dbReference type="ARBA" id="ARBA00012646"/>
    </source>
</evidence>
<gene>
    <name evidence="11" type="ORF">PACLA_8A016976</name>
</gene>
<evidence type="ECO:0000256" key="4">
    <source>
        <dbReference type="ARBA" id="ARBA00022729"/>
    </source>
</evidence>
<dbReference type="InterPro" id="IPR004843">
    <property type="entry name" value="Calcineurin-like_PHP"/>
</dbReference>
<evidence type="ECO:0000256" key="8">
    <source>
        <dbReference type="PIRSR" id="PIRSR000898-1"/>
    </source>
</evidence>
<comment type="cofactor">
    <cofactor evidence="8">
        <name>Fe cation</name>
        <dbReference type="ChEBI" id="CHEBI:24875"/>
    </cofactor>
    <text evidence="8">Binds 2 iron ions per subunit.</text>
</comment>
<organism evidence="11 12">
    <name type="scientific">Paramuricea clavata</name>
    <name type="common">Red gorgonian</name>
    <name type="synonym">Violescent sea-whip</name>
    <dbReference type="NCBI Taxonomy" id="317549"/>
    <lineage>
        <taxon>Eukaryota</taxon>
        <taxon>Metazoa</taxon>
        <taxon>Cnidaria</taxon>
        <taxon>Anthozoa</taxon>
        <taxon>Octocorallia</taxon>
        <taxon>Malacalcyonacea</taxon>
        <taxon>Plexauridae</taxon>
        <taxon>Paramuricea</taxon>
    </lineage>
</organism>
<dbReference type="InterPro" id="IPR051558">
    <property type="entry name" value="Metallophosphoesterase_PAP"/>
</dbReference>
<keyword evidence="5" id="KW-0378">Hydrolase</keyword>
<feature type="glycosylation site" description="N-linked (GlcNAc...) asparagine" evidence="10">
    <location>
        <position position="45"/>
    </location>
</feature>
<feature type="binding site" evidence="8">
    <location>
        <position position="1"/>
    </location>
    <ligand>
        <name>Fe cation</name>
        <dbReference type="ChEBI" id="CHEBI:24875"/>
        <label>1</label>
    </ligand>
</feature>
<feature type="binding site" evidence="8">
    <location>
        <position position="172"/>
    </location>
    <ligand>
        <name>Fe cation</name>
        <dbReference type="ChEBI" id="CHEBI:24875"/>
        <label>1</label>
    </ligand>
</feature>
<evidence type="ECO:0000256" key="6">
    <source>
        <dbReference type="ARBA" id="ARBA00029999"/>
    </source>
</evidence>
<evidence type="ECO:0000256" key="3">
    <source>
        <dbReference type="ARBA" id="ARBA00015822"/>
    </source>
</evidence>
<dbReference type="PANTHER" id="PTHR10161:SF14">
    <property type="entry name" value="TARTRATE-RESISTANT ACID PHOSPHATASE TYPE 5"/>
    <property type="match status" value="1"/>
</dbReference>
<reference evidence="11" key="1">
    <citation type="submission" date="2020-04" db="EMBL/GenBank/DDBJ databases">
        <authorList>
            <person name="Alioto T."/>
            <person name="Alioto T."/>
            <person name="Gomez Garrido J."/>
        </authorList>
    </citation>
    <scope>NUCLEOTIDE SEQUENCE</scope>
    <source>
        <strain evidence="11">A484AB</strain>
    </source>
</reference>
<dbReference type="CDD" id="cd07378">
    <property type="entry name" value="MPP_ACP5"/>
    <property type="match status" value="1"/>
</dbReference>
<evidence type="ECO:0000256" key="9">
    <source>
        <dbReference type="PIRSR" id="PIRSR000898-2"/>
    </source>
</evidence>
<dbReference type="GO" id="GO:0046872">
    <property type="term" value="F:metal ion binding"/>
    <property type="evidence" value="ECO:0007669"/>
    <property type="project" value="UniProtKB-KW"/>
</dbReference>